<dbReference type="EMBL" id="RCMG01000111">
    <property type="protein sequence ID" value="KAG2863147.1"/>
    <property type="molecule type" value="Genomic_DNA"/>
</dbReference>
<dbReference type="Proteomes" id="UP000735874">
    <property type="component" value="Unassembled WGS sequence"/>
</dbReference>
<accession>A0A8T1IMN1</accession>
<reference evidence="5" key="1">
    <citation type="submission" date="2018-05" db="EMBL/GenBank/DDBJ databases">
        <title>Effector identification in a new, highly contiguous assembly of the strawberry crown rot pathogen Phytophthora cactorum.</title>
        <authorList>
            <person name="Armitage A.D."/>
            <person name="Nellist C.F."/>
            <person name="Bates H."/>
            <person name="Vickerstaff R.J."/>
            <person name="Harrison R.J."/>
        </authorList>
    </citation>
    <scope>NUCLEOTIDE SEQUENCE</scope>
    <source>
        <strain evidence="2">15-7</strain>
        <strain evidence="3">4032</strain>
        <strain evidence="4">P415</strain>
        <strain evidence="5">P421</strain>
    </source>
</reference>
<evidence type="ECO:0000313" key="6">
    <source>
        <dbReference type="Proteomes" id="UP000760860"/>
    </source>
</evidence>
<evidence type="ECO:0000313" key="4">
    <source>
        <dbReference type="EMBL" id="KAG2992946.1"/>
    </source>
</evidence>
<feature type="region of interest" description="Disordered" evidence="1">
    <location>
        <begin position="84"/>
        <end position="103"/>
    </location>
</feature>
<dbReference type="Proteomes" id="UP000774804">
    <property type="component" value="Unassembled WGS sequence"/>
</dbReference>
<name>A0A8T1IMN1_9STRA</name>
<organism evidence="5 6">
    <name type="scientific">Phytophthora cactorum</name>
    <dbReference type="NCBI Taxonomy" id="29920"/>
    <lineage>
        <taxon>Eukaryota</taxon>
        <taxon>Sar</taxon>
        <taxon>Stramenopiles</taxon>
        <taxon>Oomycota</taxon>
        <taxon>Peronosporomycetes</taxon>
        <taxon>Peronosporales</taxon>
        <taxon>Peronosporaceae</taxon>
        <taxon>Phytophthora</taxon>
    </lineage>
</organism>
<evidence type="ECO:0000313" key="2">
    <source>
        <dbReference type="EMBL" id="KAG2863147.1"/>
    </source>
</evidence>
<dbReference type="Proteomes" id="UP000697107">
    <property type="component" value="Unassembled WGS sequence"/>
</dbReference>
<feature type="compositionally biased region" description="Polar residues" evidence="1">
    <location>
        <begin position="151"/>
        <end position="161"/>
    </location>
</feature>
<sequence length="161" mass="16901">MFYTCLCTLKALTNEAERDGGGDTAFETPAFAIDADPNLTDQGANQCTGLNFDEDPGVCEEPEGEVSVPSISALKSEHIIQTNSRVPPKKLRSATTGCNDRLESANDRRNGVVAGTGADASVARLAAPNQRDGRAIRPMTAYGTEDGGTATGEQSLAHTLK</sequence>
<comment type="caution">
    <text evidence="5">The sequence shown here is derived from an EMBL/GenBank/DDBJ whole genome shotgun (WGS) entry which is preliminary data.</text>
</comment>
<dbReference type="Proteomes" id="UP000760860">
    <property type="component" value="Unassembled WGS sequence"/>
</dbReference>
<evidence type="ECO:0000313" key="5">
    <source>
        <dbReference type="EMBL" id="KAG3225383.1"/>
    </source>
</evidence>
<gene>
    <name evidence="2" type="ORF">PC113_g5712</name>
    <name evidence="3" type="ORF">PC115_g4777</name>
    <name evidence="4" type="ORF">PC118_g4270</name>
    <name evidence="5" type="ORF">PC129_g4019</name>
</gene>
<dbReference type="EMBL" id="RCML01000079">
    <property type="protein sequence ID" value="KAG2992946.1"/>
    <property type="molecule type" value="Genomic_DNA"/>
</dbReference>
<dbReference type="AlphaFoldDB" id="A0A8T1IMN1"/>
<dbReference type="EMBL" id="RCMI01000094">
    <property type="protein sequence ID" value="KAG2935709.1"/>
    <property type="molecule type" value="Genomic_DNA"/>
</dbReference>
<proteinExistence type="predicted"/>
<dbReference type="VEuPathDB" id="FungiDB:PC110_g4703"/>
<protein>
    <submittedName>
        <fullName evidence="5">Uncharacterized protein</fullName>
    </submittedName>
</protein>
<evidence type="ECO:0000313" key="3">
    <source>
        <dbReference type="EMBL" id="KAG2935709.1"/>
    </source>
</evidence>
<evidence type="ECO:0000256" key="1">
    <source>
        <dbReference type="SAM" id="MobiDB-lite"/>
    </source>
</evidence>
<dbReference type="EMBL" id="RCMV01000085">
    <property type="protein sequence ID" value="KAG3225383.1"/>
    <property type="molecule type" value="Genomic_DNA"/>
</dbReference>
<feature type="region of interest" description="Disordered" evidence="1">
    <location>
        <begin position="128"/>
        <end position="161"/>
    </location>
</feature>